<keyword evidence="1" id="KW-1133">Transmembrane helix</keyword>
<keyword evidence="3" id="KW-1185">Reference proteome</keyword>
<dbReference type="RefSeq" id="WP_038023129.1">
    <property type="nucleotide sequence ID" value="NZ_JPVT01000113.1"/>
</dbReference>
<dbReference type="EMBL" id="JPVT01000113">
    <property type="protein sequence ID" value="KFN91153.1"/>
    <property type="molecule type" value="Genomic_DNA"/>
</dbReference>
<evidence type="ECO:0000313" key="3">
    <source>
        <dbReference type="Proteomes" id="UP000029381"/>
    </source>
</evidence>
<accession>A0A091CCY7</accession>
<dbReference type="Proteomes" id="UP000029381">
    <property type="component" value="Unassembled WGS sequence"/>
</dbReference>
<gene>
    <name evidence="2" type="ORF">TMU3MR103_1158</name>
</gene>
<feature type="transmembrane region" description="Helical" evidence="1">
    <location>
        <begin position="73"/>
        <end position="101"/>
    </location>
</feature>
<name>A0A091CCY7_9ENTE</name>
<keyword evidence="1" id="KW-0472">Membrane</keyword>
<evidence type="ECO:0000256" key="1">
    <source>
        <dbReference type="SAM" id="Phobius"/>
    </source>
</evidence>
<dbReference type="PATRIC" id="fig|1302648.3.peg.1125"/>
<keyword evidence="1" id="KW-0812">Transmembrane</keyword>
<dbReference type="AlphaFoldDB" id="A0A091CCY7"/>
<organism evidence="2 3">
    <name type="scientific">Tetragenococcus muriaticus 3MR10-3</name>
    <dbReference type="NCBI Taxonomy" id="1302648"/>
    <lineage>
        <taxon>Bacteria</taxon>
        <taxon>Bacillati</taxon>
        <taxon>Bacillota</taxon>
        <taxon>Bacilli</taxon>
        <taxon>Lactobacillales</taxon>
        <taxon>Enterococcaceae</taxon>
        <taxon>Tetragenococcus</taxon>
    </lineage>
</organism>
<evidence type="ECO:0000313" key="2">
    <source>
        <dbReference type="EMBL" id="KFN91153.1"/>
    </source>
</evidence>
<sequence>MNQFKSEQKDMIPFFKESITQPNRTIKDNSHLSITNNIVLFLLIFLISTFLLYVAYIPIFLTYTGYEEYASMGIIVVFFGLLMHLLLVPVMLINILIIYFLNKKLSEL</sequence>
<reference evidence="2 3" key="1">
    <citation type="submission" date="2014-08" db="EMBL/GenBank/DDBJ databases">
        <title>Genome sequence of Tetragenococcus muriaticus.</title>
        <authorList>
            <person name="Chuea-nongthon C."/>
            <person name="Rodtong S."/>
            <person name="Yongsawatdigul J."/>
            <person name="Steele J.L."/>
            <person name="Liu X.-y."/>
            <person name="Speers J."/>
            <person name="Glasner J.D."/>
            <person name="Neeno-Eckwall E.C."/>
        </authorList>
    </citation>
    <scope>NUCLEOTIDE SEQUENCE [LARGE SCALE GENOMIC DNA]</scope>
    <source>
        <strain evidence="2 3">3MR10-3</strain>
    </source>
</reference>
<proteinExistence type="predicted"/>
<feature type="transmembrane region" description="Helical" evidence="1">
    <location>
        <begin position="38"/>
        <end position="61"/>
    </location>
</feature>
<comment type="caution">
    <text evidence="2">The sequence shown here is derived from an EMBL/GenBank/DDBJ whole genome shotgun (WGS) entry which is preliminary data.</text>
</comment>
<protein>
    <submittedName>
        <fullName evidence="2">Uncharacterized protein</fullName>
    </submittedName>
</protein>